<dbReference type="InterPro" id="IPR000719">
    <property type="entry name" value="Prot_kinase_dom"/>
</dbReference>
<dbReference type="GO" id="GO:0005524">
    <property type="term" value="F:ATP binding"/>
    <property type="evidence" value="ECO:0007669"/>
    <property type="project" value="UniProtKB-KW"/>
</dbReference>
<dbReference type="PANTHER" id="PTHR44329:SF288">
    <property type="entry name" value="MITOGEN-ACTIVATED PROTEIN KINASE KINASE KINASE 20"/>
    <property type="match status" value="1"/>
</dbReference>
<dbReference type="AlphaFoldDB" id="A0A167WUR0"/>
<keyword evidence="1" id="KW-0808">Transferase</keyword>
<keyword evidence="2" id="KW-0547">Nucleotide-binding</keyword>
<dbReference type="Pfam" id="PF00069">
    <property type="entry name" value="Pkinase"/>
    <property type="match status" value="1"/>
</dbReference>
<dbReference type="PROSITE" id="PS00108">
    <property type="entry name" value="PROTEIN_KINASE_ST"/>
    <property type="match status" value="1"/>
</dbReference>
<feature type="domain" description="Protein kinase" evidence="5">
    <location>
        <begin position="1"/>
        <end position="258"/>
    </location>
</feature>
<dbReference type="EMBL" id="AZHD01000004">
    <property type="protein sequence ID" value="OAA64205.1"/>
    <property type="molecule type" value="Genomic_DNA"/>
</dbReference>
<evidence type="ECO:0000256" key="4">
    <source>
        <dbReference type="ARBA" id="ARBA00022840"/>
    </source>
</evidence>
<sequence length="324" mass="35724">MIMDMRNEIDIYNHLPKGHPRFLEMLSSYDVNDTYVGIELEYMPTGTLRTYLEENHIEMVGGDGGSTPVISARLRACWAVEIADGIGFLHKHGVIHCDIKPHNMLLDNTLGVRVIDLAGSRLGDRRSLCCESDRFYMPRDARDLYGTVKTDLFAVGMSLFAVVTGAQPYGEIEDRSEIIARYKRQEFPSLAVVVATGPSKEAMVKYVTKYKSTNPDEVGRRGAPANTSAAARALAPANASGREVLFAGAMRRCWHGQFSSAADLLVALAEEIRATFSDSDVAYIEEACGLSLRGATVGHRLDGVAVDGTELEKKWRSENFILRV</sequence>
<dbReference type="PROSITE" id="PS50011">
    <property type="entry name" value="PROTEIN_KINASE_DOM"/>
    <property type="match status" value="1"/>
</dbReference>
<organism evidence="6 7">
    <name type="scientific">Niveomyces insectorum RCEF 264</name>
    <dbReference type="NCBI Taxonomy" id="1081102"/>
    <lineage>
        <taxon>Eukaryota</taxon>
        <taxon>Fungi</taxon>
        <taxon>Dikarya</taxon>
        <taxon>Ascomycota</taxon>
        <taxon>Pezizomycotina</taxon>
        <taxon>Sordariomycetes</taxon>
        <taxon>Hypocreomycetidae</taxon>
        <taxon>Hypocreales</taxon>
        <taxon>Cordycipitaceae</taxon>
        <taxon>Niveomyces</taxon>
    </lineage>
</organism>
<evidence type="ECO:0000256" key="1">
    <source>
        <dbReference type="ARBA" id="ARBA00022679"/>
    </source>
</evidence>
<comment type="caution">
    <text evidence="6">The sequence shown here is derived from an EMBL/GenBank/DDBJ whole genome shotgun (WGS) entry which is preliminary data.</text>
</comment>
<reference evidence="6 7" key="1">
    <citation type="journal article" date="2016" name="Genome Biol. Evol.">
        <title>Divergent and convergent evolution of fungal pathogenicity.</title>
        <authorList>
            <person name="Shang Y."/>
            <person name="Xiao G."/>
            <person name="Zheng P."/>
            <person name="Cen K."/>
            <person name="Zhan S."/>
            <person name="Wang C."/>
        </authorList>
    </citation>
    <scope>NUCLEOTIDE SEQUENCE [LARGE SCALE GENOMIC DNA]</scope>
    <source>
        <strain evidence="6 7">RCEF 264</strain>
    </source>
</reference>
<dbReference type="PANTHER" id="PTHR44329">
    <property type="entry name" value="SERINE/THREONINE-PROTEIN KINASE TNNI3K-RELATED"/>
    <property type="match status" value="1"/>
</dbReference>
<dbReference type="InterPro" id="IPR011009">
    <property type="entry name" value="Kinase-like_dom_sf"/>
</dbReference>
<dbReference type="Gene3D" id="1.10.510.10">
    <property type="entry name" value="Transferase(Phosphotransferase) domain 1"/>
    <property type="match status" value="1"/>
</dbReference>
<accession>A0A167WUR0</accession>
<evidence type="ECO:0000313" key="6">
    <source>
        <dbReference type="EMBL" id="OAA64205.1"/>
    </source>
</evidence>
<dbReference type="SMART" id="SM00220">
    <property type="entry name" value="S_TKc"/>
    <property type="match status" value="1"/>
</dbReference>
<dbReference type="InterPro" id="IPR051681">
    <property type="entry name" value="Ser/Thr_Kinases-Pseudokinases"/>
</dbReference>
<keyword evidence="4" id="KW-0067">ATP-binding</keyword>
<dbReference type="CDD" id="cd00180">
    <property type="entry name" value="PKc"/>
    <property type="match status" value="1"/>
</dbReference>
<proteinExistence type="predicted"/>
<dbReference type="SUPFAM" id="SSF56112">
    <property type="entry name" value="Protein kinase-like (PK-like)"/>
    <property type="match status" value="1"/>
</dbReference>
<name>A0A167WUR0_9HYPO</name>
<protein>
    <submittedName>
        <fullName evidence="6">Protein kinase-like domain protein</fullName>
    </submittedName>
</protein>
<evidence type="ECO:0000313" key="7">
    <source>
        <dbReference type="Proteomes" id="UP000076874"/>
    </source>
</evidence>
<dbReference type="GO" id="GO:0004674">
    <property type="term" value="F:protein serine/threonine kinase activity"/>
    <property type="evidence" value="ECO:0007669"/>
    <property type="project" value="TreeGrafter"/>
</dbReference>
<keyword evidence="7" id="KW-1185">Reference proteome</keyword>
<dbReference type="InterPro" id="IPR008271">
    <property type="entry name" value="Ser/Thr_kinase_AS"/>
</dbReference>
<keyword evidence="3 6" id="KW-0418">Kinase</keyword>
<evidence type="ECO:0000259" key="5">
    <source>
        <dbReference type="PROSITE" id="PS50011"/>
    </source>
</evidence>
<evidence type="ECO:0000256" key="2">
    <source>
        <dbReference type="ARBA" id="ARBA00022741"/>
    </source>
</evidence>
<dbReference type="Proteomes" id="UP000076874">
    <property type="component" value="Unassembled WGS sequence"/>
</dbReference>
<evidence type="ECO:0000256" key="3">
    <source>
        <dbReference type="ARBA" id="ARBA00022777"/>
    </source>
</evidence>
<gene>
    <name evidence="6" type="ORF">SPI_02852</name>
</gene>
<dbReference type="STRING" id="1081102.A0A167WUR0"/>
<dbReference type="OrthoDB" id="4062651at2759"/>